<proteinExistence type="predicted"/>
<protein>
    <submittedName>
        <fullName evidence="1">Uncharacterized protein</fullName>
    </submittedName>
</protein>
<sequence length="141" mass="16292">MRIPRFLHFSELEYIKILEWSIASICGMVQRTSGNEYMLPCGLAYCTTSLVNMNGPMMHANPLVEEPTKEWIKKGSKAHSALSEIILKERWLKDVPKYLNFRSTAHLESFHNHLLMYATPSTKELRDKHVSRGDAGQEERQ</sequence>
<dbReference type="AlphaFoldDB" id="A0AAV2MCU8"/>
<keyword evidence="2" id="KW-1185">Reference proteome</keyword>
<name>A0AAV2MCU8_KNICA</name>
<evidence type="ECO:0000313" key="2">
    <source>
        <dbReference type="Proteomes" id="UP001497482"/>
    </source>
</evidence>
<dbReference type="EMBL" id="OZ035829">
    <property type="protein sequence ID" value="CAL1611216.1"/>
    <property type="molecule type" value="Genomic_DNA"/>
</dbReference>
<dbReference type="PANTHER" id="PTHR31751:SF7">
    <property type="entry name" value="THAP-TYPE DOMAIN-CONTAINING PROTEIN"/>
    <property type="match status" value="1"/>
</dbReference>
<accession>A0AAV2MCU8</accession>
<reference evidence="1 2" key="1">
    <citation type="submission" date="2024-04" db="EMBL/GenBank/DDBJ databases">
        <authorList>
            <person name="Waldvogel A.-M."/>
            <person name="Schoenle A."/>
        </authorList>
    </citation>
    <scope>NUCLEOTIDE SEQUENCE [LARGE SCALE GENOMIC DNA]</scope>
</reference>
<evidence type="ECO:0000313" key="1">
    <source>
        <dbReference type="EMBL" id="CAL1611216.1"/>
    </source>
</evidence>
<gene>
    <name evidence="1" type="ORF">KC01_LOCUS37669</name>
</gene>
<organism evidence="1 2">
    <name type="scientific">Knipowitschia caucasica</name>
    <name type="common">Caucasian dwarf goby</name>
    <name type="synonym">Pomatoschistus caucasicus</name>
    <dbReference type="NCBI Taxonomy" id="637954"/>
    <lineage>
        <taxon>Eukaryota</taxon>
        <taxon>Metazoa</taxon>
        <taxon>Chordata</taxon>
        <taxon>Craniata</taxon>
        <taxon>Vertebrata</taxon>
        <taxon>Euteleostomi</taxon>
        <taxon>Actinopterygii</taxon>
        <taxon>Neopterygii</taxon>
        <taxon>Teleostei</taxon>
        <taxon>Neoteleostei</taxon>
        <taxon>Acanthomorphata</taxon>
        <taxon>Gobiaria</taxon>
        <taxon>Gobiiformes</taxon>
        <taxon>Gobioidei</taxon>
        <taxon>Gobiidae</taxon>
        <taxon>Gobiinae</taxon>
        <taxon>Knipowitschia</taxon>
    </lineage>
</organism>
<dbReference type="Proteomes" id="UP001497482">
    <property type="component" value="Chromosome 7"/>
</dbReference>
<dbReference type="PANTHER" id="PTHR31751">
    <property type="entry name" value="SI:CH211-108C17.2-RELATED-RELATED"/>
    <property type="match status" value="1"/>
</dbReference>